<feature type="domain" description="DUF4209" evidence="2">
    <location>
        <begin position="482"/>
        <end position="570"/>
    </location>
</feature>
<name>A0A1H3P315_9PROT</name>
<evidence type="ECO:0000313" key="4">
    <source>
        <dbReference type="Proteomes" id="UP000198640"/>
    </source>
</evidence>
<feature type="region of interest" description="Disordered" evidence="1">
    <location>
        <begin position="16"/>
        <end position="35"/>
    </location>
</feature>
<sequence length="580" mass="65505">MNDELARLIDQLEQSKEKTSEHSISSEINKVTKEDQSPEAIAERLAFGFCEDYLDKQNGWGTYYGPMMVWVGDDGKAYESPSLSLVNDNVIAHWITRSQNTKNPLMKARYSGLVWDLSEAAIGRKPDYKIAIDYVNTLLEVTDNDLCEHPTEAITKVTRAYRVAFAINNTDLVKKCIESAINLEDRIAEDDKAGLWGFCFDLFVLGKCRNLSKVQEKKLIEDLECRLERVSKDCSPWVCESAGIPLATYYRSKGMDDEVIRVVDVVGRCFESACEGLAAMQASSWLQHVHNIYIGFNMKEGAERVSKKISEVGPGVVESMQEFSHSMEIPREKLDAYLDSMTSGGLEKTLNRIAIQFLPKKDQVQQQVLDLAKKHPLTYLFTKTLQDHKGRPVATIGSIEDDLEGNIIHQLSQNMGIDSFFLRHSFIKALEVYGMSADDVTTFILKSPIFEDSKKDIVQKGVKAYLEEDYMSAIHILVPQAEAAIRTLVELMGGATLRRNRQGGLQLRTFDDLLRDERVENCFGSDTSFYFRMLLTDQRGWNVRNDVCHGISPAGAFNYSTADRVMHVMLCLSQVRESNA</sequence>
<accession>A0A1H3P315</accession>
<dbReference type="InterPro" id="IPR025209">
    <property type="entry name" value="DUF4209"/>
</dbReference>
<dbReference type="AlphaFoldDB" id="A0A1H3P315"/>
<gene>
    <name evidence="3" type="ORF">SAMN05421881_108610</name>
</gene>
<dbReference type="Proteomes" id="UP000198640">
    <property type="component" value="Unassembled WGS sequence"/>
</dbReference>
<dbReference type="EMBL" id="FNOY01000086">
    <property type="protein sequence ID" value="SDY95185.1"/>
    <property type="molecule type" value="Genomic_DNA"/>
</dbReference>
<dbReference type="Pfam" id="PF13910">
    <property type="entry name" value="DUF4209"/>
    <property type="match status" value="1"/>
</dbReference>
<reference evidence="3 4" key="1">
    <citation type="submission" date="2016-10" db="EMBL/GenBank/DDBJ databases">
        <authorList>
            <person name="de Groot N.N."/>
        </authorList>
    </citation>
    <scope>NUCLEOTIDE SEQUENCE [LARGE SCALE GENOMIC DNA]</scope>
    <source>
        <strain evidence="3 4">Nm1</strain>
    </source>
</reference>
<evidence type="ECO:0000256" key="1">
    <source>
        <dbReference type="SAM" id="MobiDB-lite"/>
    </source>
</evidence>
<evidence type="ECO:0000313" key="3">
    <source>
        <dbReference type="EMBL" id="SDY95185.1"/>
    </source>
</evidence>
<proteinExistence type="predicted"/>
<evidence type="ECO:0000259" key="2">
    <source>
        <dbReference type="Pfam" id="PF13910"/>
    </source>
</evidence>
<dbReference type="STRING" id="44576.SAMN05421881_108610"/>
<keyword evidence="4" id="KW-1185">Reference proteome</keyword>
<protein>
    <recommendedName>
        <fullName evidence="2">DUF4209 domain-containing protein</fullName>
    </recommendedName>
</protein>
<organism evidence="3 4">
    <name type="scientific">Nitrosomonas halophila</name>
    <dbReference type="NCBI Taxonomy" id="44576"/>
    <lineage>
        <taxon>Bacteria</taxon>
        <taxon>Pseudomonadati</taxon>
        <taxon>Pseudomonadota</taxon>
        <taxon>Betaproteobacteria</taxon>
        <taxon>Nitrosomonadales</taxon>
        <taxon>Nitrosomonadaceae</taxon>
        <taxon>Nitrosomonas</taxon>
    </lineage>
</organism>